<evidence type="ECO:0000256" key="1">
    <source>
        <dbReference type="SAM" id="MobiDB-lite"/>
    </source>
</evidence>
<gene>
    <name evidence="3" type="ORF">NX778_01675</name>
</gene>
<keyword evidence="4" id="KW-1185">Reference proteome</keyword>
<dbReference type="EMBL" id="JANUGU010000001">
    <property type="protein sequence ID" value="MCS0656768.1"/>
    <property type="molecule type" value="Genomic_DNA"/>
</dbReference>
<dbReference type="RefSeq" id="WP_258809946.1">
    <property type="nucleotide sequence ID" value="NZ_JANUGU010000001.1"/>
</dbReference>
<feature type="chain" id="PRO_5047254515" description="Lipoprotein" evidence="2">
    <location>
        <begin position="26"/>
        <end position="136"/>
    </location>
</feature>
<evidence type="ECO:0000256" key="2">
    <source>
        <dbReference type="SAM" id="SignalP"/>
    </source>
</evidence>
<keyword evidence="2" id="KW-0732">Signal</keyword>
<feature type="region of interest" description="Disordered" evidence="1">
    <location>
        <begin position="28"/>
        <end position="68"/>
    </location>
</feature>
<evidence type="ECO:0008006" key="5">
    <source>
        <dbReference type="Google" id="ProtNLM"/>
    </source>
</evidence>
<comment type="caution">
    <text evidence="3">The sequence shown here is derived from an EMBL/GenBank/DDBJ whole genome shotgun (WGS) entry which is preliminary data.</text>
</comment>
<protein>
    <recommendedName>
        <fullName evidence="5">Lipoprotein</fullName>
    </recommendedName>
</protein>
<dbReference type="Proteomes" id="UP001204621">
    <property type="component" value="Unassembled WGS sequence"/>
</dbReference>
<organism evidence="3 4">
    <name type="scientific">Massilia terrae</name>
    <dbReference type="NCBI Taxonomy" id="1811224"/>
    <lineage>
        <taxon>Bacteria</taxon>
        <taxon>Pseudomonadati</taxon>
        <taxon>Pseudomonadota</taxon>
        <taxon>Betaproteobacteria</taxon>
        <taxon>Burkholderiales</taxon>
        <taxon>Oxalobacteraceae</taxon>
        <taxon>Telluria group</taxon>
        <taxon>Massilia</taxon>
    </lineage>
</organism>
<dbReference type="PROSITE" id="PS51257">
    <property type="entry name" value="PROKAR_LIPOPROTEIN"/>
    <property type="match status" value="1"/>
</dbReference>
<accession>A0ABT2CUK7</accession>
<evidence type="ECO:0000313" key="4">
    <source>
        <dbReference type="Proteomes" id="UP001204621"/>
    </source>
</evidence>
<reference evidence="3 4" key="1">
    <citation type="submission" date="2022-08" db="EMBL/GenBank/DDBJ databases">
        <title>Reclassification of Massilia species as members of the genera Telluria, Duganella, Pseudoduganella, Mokoshia gen. nov. and Zemynaea gen. nov. using orthogonal and non-orthogonal genome-based approaches.</title>
        <authorList>
            <person name="Bowman J.P."/>
        </authorList>
    </citation>
    <scope>NUCLEOTIDE SEQUENCE [LARGE SCALE GENOMIC DNA]</scope>
    <source>
        <strain evidence="3 4">JCM 31606</strain>
    </source>
</reference>
<proteinExistence type="predicted"/>
<evidence type="ECO:0000313" key="3">
    <source>
        <dbReference type="EMBL" id="MCS0656768.1"/>
    </source>
</evidence>
<feature type="compositionally biased region" description="Polar residues" evidence="1">
    <location>
        <begin position="42"/>
        <end position="52"/>
    </location>
</feature>
<name>A0ABT2CUK7_9BURK</name>
<feature type="signal peptide" evidence="2">
    <location>
        <begin position="1"/>
        <end position="25"/>
    </location>
</feature>
<sequence length="136" mass="14908">MRTISTRSIVSLASLLMIFGLAACANPRGDQDHEQHHPAQTADRTNGPSPGTSMPADQMEGGSMMGGNAGCGMMPCGPSAKGEPQHMNKESMCAMYRAMQNAPTEQDRQAMMERNMQGMSPEMRQQHMEMMRKQCQ</sequence>